<proteinExistence type="predicted"/>
<protein>
    <submittedName>
        <fullName evidence="2">HTH psq-type domain-containing protein</fullName>
    </submittedName>
</protein>
<reference evidence="2" key="1">
    <citation type="submission" date="2022-11" db="UniProtKB">
        <authorList>
            <consortium name="WormBaseParasite"/>
        </authorList>
    </citation>
    <scope>IDENTIFICATION</scope>
</reference>
<name>A0A915LHW5_MELJA</name>
<sequence length="166" mass="18795">MPRKAIAEDLKEKVFNDYGKLTIKKASEKYKISTGSVWNIYNKFVPSDKILKNLTPKSPLIILNPPLVLLNSPIASRTRQNNTGEALIVEPNLSPSFEDYGEALIVEPVDEIFLDWTKLFDGIAQNSIDIIDNLGAHQNDVVEHETDVIVLIYYELKIAKSLKFKH</sequence>
<evidence type="ECO:0000313" key="1">
    <source>
        <dbReference type="Proteomes" id="UP000887561"/>
    </source>
</evidence>
<dbReference type="WBParaSite" id="scaffold11389_cov175.g15545">
    <property type="protein sequence ID" value="scaffold11389_cov175.g15545"/>
    <property type="gene ID" value="scaffold11389_cov175.g15545"/>
</dbReference>
<organism evidence="1 2">
    <name type="scientific">Meloidogyne javanica</name>
    <name type="common">Root-knot nematode worm</name>
    <dbReference type="NCBI Taxonomy" id="6303"/>
    <lineage>
        <taxon>Eukaryota</taxon>
        <taxon>Metazoa</taxon>
        <taxon>Ecdysozoa</taxon>
        <taxon>Nematoda</taxon>
        <taxon>Chromadorea</taxon>
        <taxon>Rhabditida</taxon>
        <taxon>Tylenchina</taxon>
        <taxon>Tylenchomorpha</taxon>
        <taxon>Tylenchoidea</taxon>
        <taxon>Meloidogynidae</taxon>
        <taxon>Meloidogyninae</taxon>
        <taxon>Meloidogyne</taxon>
        <taxon>Meloidogyne incognita group</taxon>
    </lineage>
</organism>
<dbReference type="Proteomes" id="UP000887561">
    <property type="component" value="Unplaced"/>
</dbReference>
<evidence type="ECO:0000313" key="2">
    <source>
        <dbReference type="WBParaSite" id="scaffold11389_cov175.g15545"/>
    </source>
</evidence>
<dbReference type="AlphaFoldDB" id="A0A915LHW5"/>
<accession>A0A915LHW5</accession>
<keyword evidence="1" id="KW-1185">Reference proteome</keyword>